<organism evidence="2 3">
    <name type="scientific">candidate division CPR3 bacterium 4484_211</name>
    <dbReference type="NCBI Taxonomy" id="1968527"/>
    <lineage>
        <taxon>Bacteria</taxon>
        <taxon>Bacteria division CPR3</taxon>
    </lineage>
</organism>
<evidence type="ECO:0000256" key="1">
    <source>
        <dbReference type="SAM" id="MobiDB-lite"/>
    </source>
</evidence>
<accession>A0A1W9NYT0</accession>
<dbReference type="Proteomes" id="UP000192520">
    <property type="component" value="Unassembled WGS sequence"/>
</dbReference>
<dbReference type="AlphaFoldDB" id="A0A1W9NYT0"/>
<feature type="region of interest" description="Disordered" evidence="1">
    <location>
        <begin position="1"/>
        <end position="30"/>
    </location>
</feature>
<evidence type="ECO:0000313" key="2">
    <source>
        <dbReference type="EMBL" id="OQX50673.1"/>
    </source>
</evidence>
<reference evidence="3" key="1">
    <citation type="submission" date="2017-03" db="EMBL/GenBank/DDBJ databases">
        <title>Novel pathways for hydrocarbon cycling and metabolic interdependencies in hydrothermal sediment communities.</title>
        <authorList>
            <person name="Dombrowski N."/>
            <person name="Seitz K."/>
            <person name="Teske A."/>
            <person name="Baker B."/>
        </authorList>
    </citation>
    <scope>NUCLEOTIDE SEQUENCE [LARGE SCALE GENOMIC DNA]</scope>
</reference>
<dbReference type="STRING" id="1968527.B5M47_03505"/>
<evidence type="ECO:0000313" key="3">
    <source>
        <dbReference type="Proteomes" id="UP000192520"/>
    </source>
</evidence>
<protein>
    <submittedName>
        <fullName evidence="2">Uncharacterized protein</fullName>
    </submittedName>
</protein>
<dbReference type="EMBL" id="MZGJ01000025">
    <property type="protein sequence ID" value="OQX50673.1"/>
    <property type="molecule type" value="Genomic_DNA"/>
</dbReference>
<name>A0A1W9NYT0_UNCC3</name>
<sequence length="150" mass="16976">MQKFIESSPHSCEIGGARRKQSGASHEERHQEELAQRLEARAQRDLPFILGGGLIYDSAEKQWLWLADLPAERKAAVSLPSLADQYRQRPPDIITFVELESGIVVASSDVKLSVNKARQITRGRVFKAWRNPGFGKICVRLMFVKAMLTW</sequence>
<gene>
    <name evidence="2" type="ORF">B5M47_03505</name>
</gene>
<proteinExistence type="predicted"/>
<comment type="caution">
    <text evidence="2">The sequence shown here is derived from an EMBL/GenBank/DDBJ whole genome shotgun (WGS) entry which is preliminary data.</text>
</comment>